<evidence type="ECO:0000256" key="1">
    <source>
        <dbReference type="SAM" id="Coils"/>
    </source>
</evidence>
<protein>
    <submittedName>
        <fullName evidence="2">Uncharacterized protein</fullName>
    </submittedName>
</protein>
<keyword evidence="3" id="KW-1185">Reference proteome</keyword>
<evidence type="ECO:0000313" key="3">
    <source>
        <dbReference type="Proteomes" id="UP001348805"/>
    </source>
</evidence>
<keyword evidence="1" id="KW-0175">Coiled coil</keyword>
<dbReference type="Proteomes" id="UP001348805">
    <property type="component" value="Segment"/>
</dbReference>
<name>A0ABZ0YZ51_9CAUD</name>
<organism evidence="2 3">
    <name type="scientific">phage Lak_Megaphage_RVC_AP3_GC26</name>
    <dbReference type="NCBI Taxonomy" id="3109225"/>
    <lineage>
        <taxon>Viruses</taxon>
        <taxon>Duplodnaviria</taxon>
        <taxon>Heunggongvirae</taxon>
        <taxon>Uroviricota</taxon>
        <taxon>Caudoviricetes</taxon>
        <taxon>Caudoviricetes code 15 clade</taxon>
    </lineage>
</organism>
<feature type="coiled-coil region" evidence="1">
    <location>
        <begin position="23"/>
        <end position="50"/>
    </location>
</feature>
<reference evidence="2 3" key="1">
    <citation type="submission" date="2023-11" db="EMBL/GenBank/DDBJ databases">
        <authorList>
            <person name="Cook R."/>
            <person name="Crisci M."/>
            <person name="Pye H."/>
            <person name="Adriaenssens E."/>
            <person name="Santini J."/>
        </authorList>
    </citation>
    <scope>NUCLEOTIDE SEQUENCE [LARGE SCALE GENOMIC DNA]</scope>
    <source>
        <strain evidence="2">Lak_Megaphage_RVC_AP3_GC26</strain>
    </source>
</reference>
<accession>A0ABZ0YZ51</accession>
<dbReference type="EMBL" id="OR769219">
    <property type="protein sequence ID" value="WQJ51108.1"/>
    <property type="molecule type" value="Genomic_DNA"/>
</dbReference>
<evidence type="ECO:0000313" key="2">
    <source>
        <dbReference type="EMBL" id="WQJ51108.1"/>
    </source>
</evidence>
<proteinExistence type="predicted"/>
<sequence>MIQFIKRCWYWFMGLFTNKFKNIPKENTNINKLENNLENNNINIVSVKVRYVKEKEN</sequence>